<accession>A0A8J2KR13</accession>
<organism evidence="1 2">
    <name type="scientific">Allacma fusca</name>
    <dbReference type="NCBI Taxonomy" id="39272"/>
    <lineage>
        <taxon>Eukaryota</taxon>
        <taxon>Metazoa</taxon>
        <taxon>Ecdysozoa</taxon>
        <taxon>Arthropoda</taxon>
        <taxon>Hexapoda</taxon>
        <taxon>Collembola</taxon>
        <taxon>Symphypleona</taxon>
        <taxon>Sminthuridae</taxon>
        <taxon>Allacma</taxon>
    </lineage>
</organism>
<keyword evidence="2" id="KW-1185">Reference proteome</keyword>
<feature type="non-terminal residue" evidence="1">
    <location>
        <position position="1"/>
    </location>
</feature>
<dbReference type="OrthoDB" id="67540at2759"/>
<dbReference type="AlphaFoldDB" id="A0A8J2KR13"/>
<feature type="non-terminal residue" evidence="1">
    <location>
        <position position="145"/>
    </location>
</feature>
<evidence type="ECO:0000313" key="1">
    <source>
        <dbReference type="EMBL" id="CAG7818151.1"/>
    </source>
</evidence>
<proteinExistence type="predicted"/>
<evidence type="ECO:0000313" key="2">
    <source>
        <dbReference type="Proteomes" id="UP000708208"/>
    </source>
</evidence>
<gene>
    <name evidence="1" type="ORF">AFUS01_LOCUS28674</name>
</gene>
<dbReference type="Proteomes" id="UP000708208">
    <property type="component" value="Unassembled WGS sequence"/>
</dbReference>
<dbReference type="EMBL" id="CAJVCH010412732">
    <property type="protein sequence ID" value="CAG7818151.1"/>
    <property type="molecule type" value="Genomic_DNA"/>
</dbReference>
<comment type="caution">
    <text evidence="1">The sequence shown here is derived from an EMBL/GenBank/DDBJ whole genome shotgun (WGS) entry which is preliminary data.</text>
</comment>
<reference evidence="1" key="1">
    <citation type="submission" date="2021-06" db="EMBL/GenBank/DDBJ databases">
        <authorList>
            <person name="Hodson N. C."/>
            <person name="Mongue J. A."/>
            <person name="Jaron S. K."/>
        </authorList>
    </citation>
    <scope>NUCLEOTIDE SEQUENCE</scope>
</reference>
<protein>
    <submittedName>
        <fullName evidence="1">Uncharacterized protein</fullName>
    </submittedName>
</protein>
<sequence>DNGRDNHAVEARLAPNPSGVLDDTLSVLSEESMALDQSSLPTSELLPVFSLSENTKVSLLNSSKSGIELRFMQQIMWEAGVLDWSLIISIVLRDALGVVRTVNSSRDQSPEVLRNLRDGLLGLALWANTQCLGYKVFMTAINGQV</sequence>
<name>A0A8J2KR13_9HEXA</name>